<name>A0A9K3GQC7_9EUKA</name>
<comment type="caution">
    <text evidence="1">The sequence shown here is derived from an EMBL/GenBank/DDBJ whole genome shotgun (WGS) entry which is preliminary data.</text>
</comment>
<dbReference type="Proteomes" id="UP000265618">
    <property type="component" value="Unassembled WGS sequence"/>
</dbReference>
<reference evidence="1 2" key="1">
    <citation type="journal article" date="2018" name="PLoS ONE">
        <title>The draft genome of Kipferlia bialata reveals reductive genome evolution in fornicate parasites.</title>
        <authorList>
            <person name="Tanifuji G."/>
            <person name="Takabayashi S."/>
            <person name="Kume K."/>
            <person name="Takagi M."/>
            <person name="Nakayama T."/>
            <person name="Kamikawa R."/>
            <person name="Inagaki Y."/>
            <person name="Hashimoto T."/>
        </authorList>
    </citation>
    <scope>NUCLEOTIDE SEQUENCE [LARGE SCALE GENOMIC DNA]</scope>
    <source>
        <strain evidence="1">NY0173</strain>
    </source>
</reference>
<feature type="non-terminal residue" evidence="1">
    <location>
        <position position="1"/>
    </location>
</feature>
<organism evidence="1 2">
    <name type="scientific">Kipferlia bialata</name>
    <dbReference type="NCBI Taxonomy" id="797122"/>
    <lineage>
        <taxon>Eukaryota</taxon>
        <taxon>Metamonada</taxon>
        <taxon>Carpediemonas-like organisms</taxon>
        <taxon>Kipferlia</taxon>
    </lineage>
</organism>
<dbReference type="AlphaFoldDB" id="A0A9K3GQC7"/>
<gene>
    <name evidence="1" type="ORF">KIPB_014561</name>
</gene>
<protein>
    <submittedName>
        <fullName evidence="1">Uncharacterized protein</fullName>
    </submittedName>
</protein>
<feature type="non-terminal residue" evidence="1">
    <location>
        <position position="135"/>
    </location>
</feature>
<evidence type="ECO:0000313" key="2">
    <source>
        <dbReference type="Proteomes" id="UP000265618"/>
    </source>
</evidence>
<keyword evidence="2" id="KW-1185">Reference proteome</keyword>
<accession>A0A9K3GQC7</accession>
<evidence type="ECO:0000313" key="1">
    <source>
        <dbReference type="EMBL" id="GIQ91348.1"/>
    </source>
</evidence>
<proteinExistence type="predicted"/>
<dbReference type="EMBL" id="BDIP01007562">
    <property type="protein sequence ID" value="GIQ91348.1"/>
    <property type="molecule type" value="Genomic_DNA"/>
</dbReference>
<sequence>VSGTTTLSGPTLTVGDALSTETVTVTPDNTGVSTIEFSAGATLSTADAENLEGAGTSYVAGDISIIPGTTTTSGTPDVVVPSTVHIGSSVVETPLHVWGATTVEEAVTFKGTATFEAGVEFSSLSTLTFQSTSYL</sequence>